<accession>A0ABS8SA11</accession>
<proteinExistence type="predicted"/>
<feature type="region of interest" description="Disordered" evidence="1">
    <location>
        <begin position="1"/>
        <end position="24"/>
    </location>
</feature>
<evidence type="ECO:0000313" key="2">
    <source>
        <dbReference type="EMBL" id="MCD7455697.1"/>
    </source>
</evidence>
<protein>
    <submittedName>
        <fullName evidence="2">Uncharacterized protein</fullName>
    </submittedName>
</protein>
<evidence type="ECO:0000256" key="1">
    <source>
        <dbReference type="SAM" id="MobiDB-lite"/>
    </source>
</evidence>
<organism evidence="2 3">
    <name type="scientific">Datura stramonium</name>
    <name type="common">Jimsonweed</name>
    <name type="synonym">Common thornapple</name>
    <dbReference type="NCBI Taxonomy" id="4076"/>
    <lineage>
        <taxon>Eukaryota</taxon>
        <taxon>Viridiplantae</taxon>
        <taxon>Streptophyta</taxon>
        <taxon>Embryophyta</taxon>
        <taxon>Tracheophyta</taxon>
        <taxon>Spermatophyta</taxon>
        <taxon>Magnoliopsida</taxon>
        <taxon>eudicotyledons</taxon>
        <taxon>Gunneridae</taxon>
        <taxon>Pentapetalae</taxon>
        <taxon>asterids</taxon>
        <taxon>lamiids</taxon>
        <taxon>Solanales</taxon>
        <taxon>Solanaceae</taxon>
        <taxon>Solanoideae</taxon>
        <taxon>Datureae</taxon>
        <taxon>Datura</taxon>
    </lineage>
</organism>
<sequence length="170" mass="19787">MTNWKWGAKGRQGTGPHDAESTPRREVYDAQQVLYRGACDAQQRPRREGCLEASEVKKGKRFNLGGLLNRFLRMQQVKEEEVNYKPSEWNARIDNILSHLYRMQMLQMRMSGVTEEQLNIDYQLSKHSRSLYRVGPDFKEPFDDDNPTNGDDGEDFEMGEASYVPTNDKY</sequence>
<keyword evidence="3" id="KW-1185">Reference proteome</keyword>
<comment type="caution">
    <text evidence="2">The sequence shown here is derived from an EMBL/GenBank/DDBJ whole genome shotgun (WGS) entry which is preliminary data.</text>
</comment>
<name>A0ABS8SA11_DATST</name>
<evidence type="ECO:0000313" key="3">
    <source>
        <dbReference type="Proteomes" id="UP000823775"/>
    </source>
</evidence>
<dbReference type="EMBL" id="JACEIK010000361">
    <property type="protein sequence ID" value="MCD7455697.1"/>
    <property type="molecule type" value="Genomic_DNA"/>
</dbReference>
<feature type="region of interest" description="Disordered" evidence="1">
    <location>
        <begin position="135"/>
        <end position="170"/>
    </location>
</feature>
<feature type="compositionally biased region" description="Acidic residues" evidence="1">
    <location>
        <begin position="142"/>
        <end position="158"/>
    </location>
</feature>
<gene>
    <name evidence="2" type="ORF">HAX54_029173</name>
</gene>
<dbReference type="Proteomes" id="UP000823775">
    <property type="component" value="Unassembled WGS sequence"/>
</dbReference>
<reference evidence="2 3" key="1">
    <citation type="journal article" date="2021" name="BMC Genomics">
        <title>Datura genome reveals duplications of psychoactive alkaloid biosynthetic genes and high mutation rate following tissue culture.</title>
        <authorList>
            <person name="Rajewski A."/>
            <person name="Carter-House D."/>
            <person name="Stajich J."/>
            <person name="Litt A."/>
        </authorList>
    </citation>
    <scope>NUCLEOTIDE SEQUENCE [LARGE SCALE GENOMIC DNA]</scope>
    <source>
        <strain evidence="2">AR-01</strain>
    </source>
</reference>